<gene>
    <name evidence="3" type="ORF">LKE05_01190</name>
</gene>
<dbReference type="CDD" id="cd00093">
    <property type="entry name" value="HTH_XRE"/>
    <property type="match status" value="1"/>
</dbReference>
<dbReference type="PANTHER" id="PTHR46558:SF13">
    <property type="entry name" value="HTH-TYPE TRANSCRIPTIONAL REGULATOR IMMR"/>
    <property type="match status" value="1"/>
</dbReference>
<sequence length="110" mass="12664">MNRIAELRKEKHLNQIGLAMKLNISQYMVSAYETGRHQPGIDTLIQMSNIFGVSVDYIIGNTDIRTPVEKFLKDGLTSNEIELLDIFKELDNEKQQKALGILFALKYYEK</sequence>
<keyword evidence="4" id="KW-1185">Reference proteome</keyword>
<dbReference type="EMBL" id="JAJEQM010000001">
    <property type="protein sequence ID" value="MCC2209415.1"/>
    <property type="molecule type" value="Genomic_DNA"/>
</dbReference>
<comment type="caution">
    <text evidence="3">The sequence shown here is derived from an EMBL/GenBank/DDBJ whole genome shotgun (WGS) entry which is preliminary data.</text>
</comment>
<dbReference type="SMART" id="SM00530">
    <property type="entry name" value="HTH_XRE"/>
    <property type="match status" value="1"/>
</dbReference>
<keyword evidence="1" id="KW-0238">DNA-binding</keyword>
<protein>
    <submittedName>
        <fullName evidence="3">Helix-turn-helix domain-containing protein</fullName>
    </submittedName>
</protein>
<evidence type="ECO:0000313" key="4">
    <source>
        <dbReference type="Proteomes" id="UP001198242"/>
    </source>
</evidence>
<dbReference type="PROSITE" id="PS50943">
    <property type="entry name" value="HTH_CROC1"/>
    <property type="match status" value="1"/>
</dbReference>
<dbReference type="PANTHER" id="PTHR46558">
    <property type="entry name" value="TRACRIPTIONAL REGULATORY PROTEIN-RELATED-RELATED"/>
    <property type="match status" value="1"/>
</dbReference>
<dbReference type="InterPro" id="IPR010982">
    <property type="entry name" value="Lambda_DNA-bd_dom_sf"/>
</dbReference>
<dbReference type="GO" id="GO:0003677">
    <property type="term" value="F:DNA binding"/>
    <property type="evidence" value="ECO:0007669"/>
    <property type="project" value="UniProtKB-KW"/>
</dbReference>
<name>A0AAE3DX36_9FIRM</name>
<reference evidence="3 4" key="1">
    <citation type="submission" date="2021-10" db="EMBL/GenBank/DDBJ databases">
        <title>Anaerobic single-cell dispensing facilitates the cultivation of human gut bacteria.</title>
        <authorList>
            <person name="Afrizal A."/>
        </authorList>
    </citation>
    <scope>NUCLEOTIDE SEQUENCE [LARGE SCALE GENOMIC DNA]</scope>
    <source>
        <strain evidence="3 4">CLA-AA-H232</strain>
    </source>
</reference>
<dbReference type="AlphaFoldDB" id="A0AAE3DX36"/>
<proteinExistence type="predicted"/>
<dbReference type="SUPFAM" id="SSF47413">
    <property type="entry name" value="lambda repressor-like DNA-binding domains"/>
    <property type="match status" value="1"/>
</dbReference>
<accession>A0AAE3DX36</accession>
<dbReference type="RefSeq" id="WP_147513956.1">
    <property type="nucleotide sequence ID" value="NZ_JAJEQM010000001.1"/>
</dbReference>
<feature type="domain" description="HTH cro/C1-type" evidence="2">
    <location>
        <begin position="4"/>
        <end position="58"/>
    </location>
</feature>
<dbReference type="Pfam" id="PF01381">
    <property type="entry name" value="HTH_3"/>
    <property type="match status" value="1"/>
</dbReference>
<dbReference type="Proteomes" id="UP001198242">
    <property type="component" value="Unassembled WGS sequence"/>
</dbReference>
<evidence type="ECO:0000313" key="3">
    <source>
        <dbReference type="EMBL" id="MCC2209415.1"/>
    </source>
</evidence>
<dbReference type="Gene3D" id="1.10.260.40">
    <property type="entry name" value="lambda repressor-like DNA-binding domains"/>
    <property type="match status" value="1"/>
</dbReference>
<dbReference type="InterPro" id="IPR001387">
    <property type="entry name" value="Cro/C1-type_HTH"/>
</dbReference>
<evidence type="ECO:0000256" key="1">
    <source>
        <dbReference type="ARBA" id="ARBA00023125"/>
    </source>
</evidence>
<organism evidence="3 4">
    <name type="scientific">Hominilimicola fabiformis</name>
    <dbReference type="NCBI Taxonomy" id="2885356"/>
    <lineage>
        <taxon>Bacteria</taxon>
        <taxon>Bacillati</taxon>
        <taxon>Bacillota</taxon>
        <taxon>Clostridia</taxon>
        <taxon>Eubacteriales</taxon>
        <taxon>Oscillospiraceae</taxon>
        <taxon>Hominilimicola</taxon>
    </lineage>
</organism>
<evidence type="ECO:0000259" key="2">
    <source>
        <dbReference type="PROSITE" id="PS50943"/>
    </source>
</evidence>